<evidence type="ECO:0000313" key="3">
    <source>
        <dbReference type="Proteomes" id="UP000283210"/>
    </source>
</evidence>
<dbReference type="Gene3D" id="3.10.100.10">
    <property type="entry name" value="Mannose-Binding Protein A, subunit A"/>
    <property type="match status" value="1"/>
</dbReference>
<dbReference type="Proteomes" id="UP000283210">
    <property type="component" value="Chromosome 18"/>
</dbReference>
<dbReference type="InterPro" id="IPR016186">
    <property type="entry name" value="C-type_lectin-like/link_sf"/>
</dbReference>
<keyword evidence="3" id="KW-1185">Reference proteome</keyword>
<dbReference type="InterPro" id="IPR001304">
    <property type="entry name" value="C-type_lectin-like"/>
</dbReference>
<reference evidence="2 3" key="1">
    <citation type="submission" date="2018-11" db="EMBL/GenBank/DDBJ databases">
        <authorList>
            <person name="Lopez-Roques C."/>
            <person name="Donnadieu C."/>
            <person name="Bouchez O."/>
            <person name="Klopp C."/>
            <person name="Cabau C."/>
            <person name="Zahm M."/>
        </authorList>
    </citation>
    <scope>NUCLEOTIDE SEQUENCE [LARGE SCALE GENOMIC DNA]</scope>
    <source>
        <strain evidence="2">RS831</strain>
        <tissue evidence="2">Whole body</tissue>
    </source>
</reference>
<dbReference type="EMBL" id="CM012454">
    <property type="protein sequence ID" value="RVE60239.1"/>
    <property type="molecule type" value="Genomic_DNA"/>
</dbReference>
<dbReference type="SUPFAM" id="SSF56436">
    <property type="entry name" value="C-type lectin-like"/>
    <property type="match status" value="1"/>
</dbReference>
<organism evidence="2 3">
    <name type="scientific">Oryzias javanicus</name>
    <name type="common">Javanese ricefish</name>
    <name type="synonym">Aplocheilus javanicus</name>
    <dbReference type="NCBI Taxonomy" id="123683"/>
    <lineage>
        <taxon>Eukaryota</taxon>
        <taxon>Metazoa</taxon>
        <taxon>Chordata</taxon>
        <taxon>Craniata</taxon>
        <taxon>Vertebrata</taxon>
        <taxon>Euteleostomi</taxon>
        <taxon>Actinopterygii</taxon>
        <taxon>Neopterygii</taxon>
        <taxon>Teleostei</taxon>
        <taxon>Neoteleostei</taxon>
        <taxon>Acanthomorphata</taxon>
        <taxon>Ovalentaria</taxon>
        <taxon>Atherinomorphae</taxon>
        <taxon>Beloniformes</taxon>
        <taxon>Adrianichthyidae</taxon>
        <taxon>Oryziinae</taxon>
        <taxon>Oryzias</taxon>
    </lineage>
</organism>
<sequence>MVDGFMGGLTGSSYWTLEDPFDSRSDPVCMVADWSSSSRLFESSCSSLLPFVCYNGTQQNPEYVFVNEAMSWSSAQRYCRHNFTDLVTVESAAVWKNIQDAVSPDRKSWIGLYRDSNMSWSDGRDLVFYQTPFSFLLWPDLTSARCCLQHGQTRGHWHFNPCERKFPFICHDLLKVKTHVVKLRVKTENSDVLNDAAVKLKLLEKLQEKLKENGVSGVEVKWRQTTDGKVFNREEKKKTEL</sequence>
<gene>
    <name evidence="2" type="ORF">OJAV_G00178930</name>
</gene>
<dbReference type="PANTHER" id="PTHR45784">
    <property type="entry name" value="C-TYPE LECTIN DOMAIN FAMILY 20 MEMBER A-RELATED"/>
    <property type="match status" value="1"/>
</dbReference>
<accession>A0A3S2PG36</accession>
<proteinExistence type="predicted"/>
<dbReference type="PROSITE" id="PS50041">
    <property type="entry name" value="C_TYPE_LECTIN_2"/>
    <property type="match status" value="1"/>
</dbReference>
<dbReference type="Pfam" id="PF00059">
    <property type="entry name" value="Lectin_C"/>
    <property type="match status" value="1"/>
</dbReference>
<dbReference type="PANTHER" id="PTHR45784:SF3">
    <property type="entry name" value="C-TYPE LECTIN DOMAIN FAMILY 4 MEMBER K-LIKE-RELATED"/>
    <property type="match status" value="1"/>
</dbReference>
<dbReference type="OrthoDB" id="6369810at2759"/>
<protein>
    <recommendedName>
        <fullName evidence="1">C-type lectin domain-containing protein</fullName>
    </recommendedName>
</protein>
<reference evidence="2 3" key="2">
    <citation type="submission" date="2019-01" db="EMBL/GenBank/DDBJ databases">
        <title>A chromosome length genome reference of the Java medaka (oryzias javanicus).</title>
        <authorList>
            <person name="Herpin A."/>
            <person name="Takehana Y."/>
            <person name="Naruse K."/>
            <person name="Ansai S."/>
            <person name="Kawaguchi M."/>
        </authorList>
    </citation>
    <scope>NUCLEOTIDE SEQUENCE [LARGE SCALE GENOMIC DNA]</scope>
    <source>
        <strain evidence="2">RS831</strain>
        <tissue evidence="2">Whole body</tissue>
    </source>
</reference>
<feature type="domain" description="C-type lectin" evidence="1">
    <location>
        <begin position="63"/>
        <end position="171"/>
    </location>
</feature>
<dbReference type="AlphaFoldDB" id="A0A3S2PG36"/>
<evidence type="ECO:0000313" key="2">
    <source>
        <dbReference type="EMBL" id="RVE60239.1"/>
    </source>
</evidence>
<name>A0A3S2PG36_ORYJA</name>
<dbReference type="InterPro" id="IPR016187">
    <property type="entry name" value="CTDL_fold"/>
</dbReference>
<dbReference type="SMART" id="SM00034">
    <property type="entry name" value="CLECT"/>
    <property type="match status" value="1"/>
</dbReference>
<evidence type="ECO:0000259" key="1">
    <source>
        <dbReference type="PROSITE" id="PS50041"/>
    </source>
</evidence>